<feature type="transmembrane region" description="Helical" evidence="14">
    <location>
        <begin position="95"/>
        <end position="112"/>
    </location>
</feature>
<reference evidence="15 16" key="1">
    <citation type="submission" date="2020-05" db="EMBL/GenBank/DDBJ databases">
        <title>Tigecycline resistant gene in Empedobacter stercoris.</title>
        <authorList>
            <person name="Chen Y."/>
            <person name="Cheng Y."/>
            <person name="Zhou K."/>
        </authorList>
    </citation>
    <scope>NUCLEOTIDE SEQUENCE [LARGE SCALE GENOMIC DNA]</scope>
    <source>
        <strain evidence="15 16">ES202</strain>
    </source>
</reference>
<feature type="transmembrane region" description="Helical" evidence="14">
    <location>
        <begin position="133"/>
        <end position="150"/>
    </location>
</feature>
<keyword evidence="6 14" id="KW-0349">Heme</keyword>
<evidence type="ECO:0000256" key="6">
    <source>
        <dbReference type="ARBA" id="ARBA00022617"/>
    </source>
</evidence>
<comment type="subunit">
    <text evidence="14">Homodimer.</text>
</comment>
<keyword evidence="7 14" id="KW-0812">Transmembrane</keyword>
<dbReference type="PANTHER" id="PTHR40255">
    <property type="entry name" value="UPF0093 MEMBRANE PROTEIN SLR1790"/>
    <property type="match status" value="1"/>
</dbReference>
<evidence type="ECO:0000256" key="4">
    <source>
        <dbReference type="ARBA" id="ARBA00017504"/>
    </source>
</evidence>
<evidence type="ECO:0000256" key="14">
    <source>
        <dbReference type="HAMAP-Rule" id="MF_02239"/>
    </source>
</evidence>
<keyword evidence="12 14" id="KW-0472">Membrane</keyword>
<keyword evidence="16" id="KW-1185">Reference proteome</keyword>
<evidence type="ECO:0000256" key="7">
    <source>
        <dbReference type="ARBA" id="ARBA00022692"/>
    </source>
</evidence>
<evidence type="ECO:0000256" key="11">
    <source>
        <dbReference type="ARBA" id="ARBA00023004"/>
    </source>
</evidence>
<name>A0ABX1WNY5_9FLAO</name>
<protein>
    <recommendedName>
        <fullName evidence="4 14">Protoporphyrinogen IX oxidase</fullName>
        <shortName evidence="14">PPO</shortName>
        <ecNumber evidence="14">1.3.99.-</ecNumber>
    </recommendedName>
</protein>
<proteinExistence type="inferred from homology"/>
<dbReference type="EMBL" id="JABFOQ010000026">
    <property type="protein sequence ID" value="NOJ76246.1"/>
    <property type="molecule type" value="Genomic_DNA"/>
</dbReference>
<organism evidence="15 16">
    <name type="scientific">Empedobacter stercoris</name>
    <dbReference type="NCBI Taxonomy" id="1628248"/>
    <lineage>
        <taxon>Bacteria</taxon>
        <taxon>Pseudomonadati</taxon>
        <taxon>Bacteroidota</taxon>
        <taxon>Flavobacteriia</taxon>
        <taxon>Flavobacteriales</taxon>
        <taxon>Weeksellaceae</taxon>
        <taxon>Empedobacter</taxon>
    </lineage>
</organism>
<evidence type="ECO:0000256" key="2">
    <source>
        <dbReference type="ARBA" id="ARBA00005073"/>
    </source>
</evidence>
<comment type="pathway">
    <text evidence="2 14">Porphyrin-containing compound metabolism; protoporphyrin-IX biosynthesis; protoporphyrin-IX from protoporphyrinogen-IX: step 1/1.</text>
</comment>
<comment type="caution">
    <text evidence="15">The sequence shown here is derived from an EMBL/GenBank/DDBJ whole genome shotgun (WGS) entry which is preliminary data.</text>
</comment>
<accession>A0ABX1WNY5</accession>
<comment type="cofactor">
    <cofactor evidence="14">
        <name>heme b</name>
        <dbReference type="ChEBI" id="CHEBI:60344"/>
    </cofactor>
    <text evidence="14">Binds 1 heme b (iron(II)-protoporphyrin IX) group per subunit.</text>
</comment>
<feature type="transmembrane region" description="Helical" evidence="14">
    <location>
        <begin position="6"/>
        <end position="28"/>
    </location>
</feature>
<dbReference type="InterPro" id="IPR005265">
    <property type="entry name" value="HemJ-like"/>
</dbReference>
<feature type="binding site" description="axial binding residue" evidence="14">
    <location>
        <position position="13"/>
    </location>
    <ligand>
        <name>heme</name>
        <dbReference type="ChEBI" id="CHEBI:30413"/>
    </ligand>
    <ligandPart>
        <name>Fe</name>
        <dbReference type="ChEBI" id="CHEBI:18248"/>
    </ligandPart>
</feature>
<sequence>MEPYNYFIYKAIHVIFVVSYFAGLFYVVRLMIYHTETQQMEEPKKSILQDQYTFMEKKLWNVITVPALIILVTMGLNMLYKNQGLLHLPWMKSKLGMVSVLLIYHFWCWRTLKQIQNNIFKYTSVQLRMMNEVATILLFSIVFAVIQKSMFGEYWYWSIISFFGSGVILMLIVRLINRNNKK</sequence>
<evidence type="ECO:0000313" key="16">
    <source>
        <dbReference type="Proteomes" id="UP000580344"/>
    </source>
</evidence>
<evidence type="ECO:0000256" key="9">
    <source>
        <dbReference type="ARBA" id="ARBA00022989"/>
    </source>
</evidence>
<keyword evidence="11 14" id="KW-0408">Iron</keyword>
<evidence type="ECO:0000313" key="15">
    <source>
        <dbReference type="EMBL" id="NOJ76246.1"/>
    </source>
</evidence>
<comment type="subcellular location">
    <subcellularLocation>
        <location evidence="1 14">Cell membrane</location>
        <topology evidence="1 14">Multi-pass membrane protein</topology>
    </subcellularLocation>
</comment>
<comment type="function">
    <text evidence="14">Catalyzes the oxidation of protoporphyrinogen IX to protoporphyrin IX.</text>
</comment>
<gene>
    <name evidence="15" type="ORF">HMH06_10455</name>
</gene>
<evidence type="ECO:0000256" key="3">
    <source>
        <dbReference type="ARBA" id="ARBA00006501"/>
    </source>
</evidence>
<feature type="transmembrane region" description="Helical" evidence="14">
    <location>
        <begin position="156"/>
        <end position="176"/>
    </location>
</feature>
<comment type="catalytic activity">
    <reaction evidence="13 14">
        <text>protoporphyrinogen IX + 3 A = protoporphyrin IX + 3 AH2</text>
        <dbReference type="Rhea" id="RHEA:62000"/>
        <dbReference type="ChEBI" id="CHEBI:13193"/>
        <dbReference type="ChEBI" id="CHEBI:17499"/>
        <dbReference type="ChEBI" id="CHEBI:57306"/>
        <dbReference type="ChEBI" id="CHEBI:57307"/>
    </reaction>
</comment>
<feature type="transmembrane region" description="Helical" evidence="14">
    <location>
        <begin position="59"/>
        <end position="80"/>
    </location>
</feature>
<evidence type="ECO:0000256" key="8">
    <source>
        <dbReference type="ARBA" id="ARBA00022723"/>
    </source>
</evidence>
<dbReference type="Pfam" id="PF03653">
    <property type="entry name" value="UPF0093"/>
    <property type="match status" value="1"/>
</dbReference>
<evidence type="ECO:0000256" key="13">
    <source>
        <dbReference type="ARBA" id="ARBA00048390"/>
    </source>
</evidence>
<evidence type="ECO:0000256" key="12">
    <source>
        <dbReference type="ARBA" id="ARBA00023136"/>
    </source>
</evidence>
<dbReference type="EC" id="1.3.99.-" evidence="14"/>
<dbReference type="Proteomes" id="UP000580344">
    <property type="component" value="Unassembled WGS sequence"/>
</dbReference>
<keyword evidence="10 14" id="KW-0560">Oxidoreductase</keyword>
<dbReference type="PANTHER" id="PTHR40255:SF1">
    <property type="entry name" value="PROTOPORPHYRINOGEN IX OXIDASE"/>
    <property type="match status" value="1"/>
</dbReference>
<dbReference type="HAMAP" id="MF_02239">
    <property type="entry name" value="HemJ"/>
    <property type="match status" value="1"/>
</dbReference>
<keyword evidence="8 14" id="KW-0479">Metal-binding</keyword>
<comment type="similarity">
    <text evidence="3 14">Belongs to the HemJ family.</text>
</comment>
<evidence type="ECO:0000256" key="1">
    <source>
        <dbReference type="ARBA" id="ARBA00004651"/>
    </source>
</evidence>
<feature type="binding site" description="axial binding residue" evidence="14">
    <location>
        <position position="94"/>
    </location>
    <ligand>
        <name>heme</name>
        <dbReference type="ChEBI" id="CHEBI:30413"/>
    </ligand>
    <ligandPart>
        <name>Fe</name>
        <dbReference type="ChEBI" id="CHEBI:18248"/>
    </ligandPart>
</feature>
<evidence type="ECO:0000256" key="10">
    <source>
        <dbReference type="ARBA" id="ARBA00023002"/>
    </source>
</evidence>
<keyword evidence="9 14" id="KW-1133">Transmembrane helix</keyword>
<dbReference type="RefSeq" id="WP_171623540.1">
    <property type="nucleotide sequence ID" value="NZ_CP104209.1"/>
</dbReference>
<keyword evidence="5 14" id="KW-1003">Cell membrane</keyword>
<evidence type="ECO:0000256" key="5">
    <source>
        <dbReference type="ARBA" id="ARBA00022475"/>
    </source>
</evidence>